<keyword evidence="3" id="KW-0695">RNA-directed DNA polymerase</keyword>
<dbReference type="STRING" id="35608.A0A2U1Q4P2"/>
<organism evidence="3 4">
    <name type="scientific">Artemisia annua</name>
    <name type="common">Sweet wormwood</name>
    <dbReference type="NCBI Taxonomy" id="35608"/>
    <lineage>
        <taxon>Eukaryota</taxon>
        <taxon>Viridiplantae</taxon>
        <taxon>Streptophyta</taxon>
        <taxon>Embryophyta</taxon>
        <taxon>Tracheophyta</taxon>
        <taxon>Spermatophyta</taxon>
        <taxon>Magnoliopsida</taxon>
        <taxon>eudicotyledons</taxon>
        <taxon>Gunneridae</taxon>
        <taxon>Pentapetalae</taxon>
        <taxon>asterids</taxon>
        <taxon>campanulids</taxon>
        <taxon>Asterales</taxon>
        <taxon>Asteraceae</taxon>
        <taxon>Asteroideae</taxon>
        <taxon>Anthemideae</taxon>
        <taxon>Artemisiinae</taxon>
        <taxon>Artemisia</taxon>
    </lineage>
</organism>
<evidence type="ECO:0000313" key="4">
    <source>
        <dbReference type="Proteomes" id="UP000245207"/>
    </source>
</evidence>
<reference evidence="3 4" key="1">
    <citation type="journal article" date="2018" name="Mol. Plant">
        <title>The genome of Artemisia annua provides insight into the evolution of Asteraceae family and artemisinin biosynthesis.</title>
        <authorList>
            <person name="Shen Q."/>
            <person name="Zhang L."/>
            <person name="Liao Z."/>
            <person name="Wang S."/>
            <person name="Yan T."/>
            <person name="Shi P."/>
            <person name="Liu M."/>
            <person name="Fu X."/>
            <person name="Pan Q."/>
            <person name="Wang Y."/>
            <person name="Lv Z."/>
            <person name="Lu X."/>
            <person name="Zhang F."/>
            <person name="Jiang W."/>
            <person name="Ma Y."/>
            <person name="Chen M."/>
            <person name="Hao X."/>
            <person name="Li L."/>
            <person name="Tang Y."/>
            <person name="Lv G."/>
            <person name="Zhou Y."/>
            <person name="Sun X."/>
            <person name="Brodelius P.E."/>
            <person name="Rose J.K.C."/>
            <person name="Tang K."/>
        </authorList>
    </citation>
    <scope>NUCLEOTIDE SEQUENCE [LARGE SCALE GENOMIC DNA]</scope>
    <source>
        <strain evidence="4">cv. Huhao1</strain>
        <tissue evidence="3">Leaf</tissue>
    </source>
</reference>
<evidence type="ECO:0000256" key="1">
    <source>
        <dbReference type="SAM" id="MobiDB-lite"/>
    </source>
</evidence>
<gene>
    <name evidence="3" type="ORF">CTI12_AA077080</name>
</gene>
<keyword evidence="3" id="KW-0548">Nucleotidyltransferase</keyword>
<accession>A0A2U1Q4P2</accession>
<dbReference type="OrthoDB" id="1938430at2759"/>
<dbReference type="AlphaFoldDB" id="A0A2U1Q4P2"/>
<keyword evidence="4" id="KW-1185">Reference proteome</keyword>
<feature type="region of interest" description="Disordered" evidence="1">
    <location>
        <begin position="1"/>
        <end position="20"/>
    </location>
</feature>
<protein>
    <submittedName>
        <fullName evidence="3">Reverse transcriptase zinc-binding domain-containing protein</fullName>
    </submittedName>
</protein>
<proteinExistence type="predicted"/>
<sequence>MGLQAAGDKDSHAQGTMTNEGLLNKESSLLDNAPILKSILKKAVRTVPGKKSNVDCVMANDGSHKSDTSVMAGNGSNLNATGSSGATTTGASRDSTLKPVSTPKEGFEDPVFGTYFNSHTKDASNVGMGFFPTFSTNSVDVNVEYPSLPTGDESSQEQTAAKDATSGSNAMVQSVDINPPPKSYVGVTTDNNAANTKTKANSAGNTSNGFPVGKNMYYRPKATTTPSQAAQGEASTSSGPPSKKVDAASSSSNLTSNKNNTPAHNGNDKTSHNNSTIQAANVSTSNPFDSLSIDEGVQEGGNLDEEEVVNAFDESEGFLDTVTSGWNQNVNGCSMFRVVKCLKGLKSSFRKLLHNQGNLHERVNSLRKELDEVQKAIDIDPFNSALREDHAHYLLARFSVAYAWESLRTRADVVEWFHIPWFSHCIPRHAIHLWLVIRHKLKTQDILRESDVGPDVDLSLISCPLCETVPDSHPHLFFECPFSMQVWFQVRGLSGMDSVPPLLGDVITFLVPISKGRLVASIISRLLPAATTYYIWLERNARLFKRKKSTVAEVVQVIVSNVRLKLVTFKFKKLTARSRSMLDAWKIPSVCLESGGIASSGSLSTIHSTNALILACLLTLVVP</sequence>
<dbReference type="PANTHER" id="PTHR33116">
    <property type="entry name" value="REVERSE TRANSCRIPTASE ZINC-BINDING DOMAIN-CONTAINING PROTEIN-RELATED-RELATED"/>
    <property type="match status" value="1"/>
</dbReference>
<evidence type="ECO:0000313" key="3">
    <source>
        <dbReference type="EMBL" id="PWA92968.1"/>
    </source>
</evidence>
<dbReference type="GO" id="GO:0003964">
    <property type="term" value="F:RNA-directed DNA polymerase activity"/>
    <property type="evidence" value="ECO:0007669"/>
    <property type="project" value="UniProtKB-KW"/>
</dbReference>
<comment type="caution">
    <text evidence="3">The sequence shown here is derived from an EMBL/GenBank/DDBJ whole genome shotgun (WGS) entry which is preliminary data.</text>
</comment>
<dbReference type="Proteomes" id="UP000245207">
    <property type="component" value="Unassembled WGS sequence"/>
</dbReference>
<feature type="region of interest" description="Disordered" evidence="1">
    <location>
        <begin position="144"/>
        <end position="274"/>
    </location>
</feature>
<dbReference type="PANTHER" id="PTHR33116:SF76">
    <property type="entry name" value="DUF4283 DOMAIN-CONTAINING PROTEIN"/>
    <property type="match status" value="1"/>
</dbReference>
<dbReference type="InterPro" id="IPR026960">
    <property type="entry name" value="RVT-Znf"/>
</dbReference>
<dbReference type="Pfam" id="PF13966">
    <property type="entry name" value="zf-RVT"/>
    <property type="match status" value="1"/>
</dbReference>
<feature type="compositionally biased region" description="Polar residues" evidence="1">
    <location>
        <begin position="68"/>
        <end position="79"/>
    </location>
</feature>
<feature type="compositionally biased region" description="Low complexity" evidence="1">
    <location>
        <begin position="249"/>
        <end position="261"/>
    </location>
</feature>
<keyword evidence="3" id="KW-0808">Transferase</keyword>
<feature type="compositionally biased region" description="Low complexity" evidence="1">
    <location>
        <begin position="188"/>
        <end position="206"/>
    </location>
</feature>
<feature type="compositionally biased region" description="Low complexity" evidence="1">
    <location>
        <begin position="80"/>
        <end position="92"/>
    </location>
</feature>
<feature type="domain" description="Reverse transcriptase zinc-binding" evidence="2">
    <location>
        <begin position="398"/>
        <end position="487"/>
    </location>
</feature>
<dbReference type="EMBL" id="PKPP01000420">
    <property type="protein sequence ID" value="PWA92968.1"/>
    <property type="molecule type" value="Genomic_DNA"/>
</dbReference>
<feature type="compositionally biased region" description="Polar residues" evidence="1">
    <location>
        <begin position="222"/>
        <end position="240"/>
    </location>
</feature>
<evidence type="ECO:0000259" key="2">
    <source>
        <dbReference type="Pfam" id="PF13966"/>
    </source>
</evidence>
<feature type="region of interest" description="Disordered" evidence="1">
    <location>
        <begin position="59"/>
        <end position="104"/>
    </location>
</feature>
<name>A0A2U1Q4P2_ARTAN</name>
<feature type="compositionally biased region" description="Polar residues" evidence="1">
    <location>
        <begin position="152"/>
        <end position="176"/>
    </location>
</feature>